<protein>
    <submittedName>
        <fullName evidence="8">Putative MATE family efflux protein</fullName>
    </submittedName>
</protein>
<dbReference type="PIRSF" id="PIRSF006603">
    <property type="entry name" value="DinF"/>
    <property type="match status" value="1"/>
</dbReference>
<dbReference type="RefSeq" id="WP_184745524.1">
    <property type="nucleotide sequence ID" value="NZ_JACHGJ010000002.1"/>
</dbReference>
<dbReference type="AlphaFoldDB" id="A0A841RA51"/>
<dbReference type="InterPro" id="IPR002528">
    <property type="entry name" value="MATE_fam"/>
</dbReference>
<evidence type="ECO:0000256" key="5">
    <source>
        <dbReference type="ARBA" id="ARBA00022989"/>
    </source>
</evidence>
<evidence type="ECO:0000256" key="6">
    <source>
        <dbReference type="ARBA" id="ARBA00023136"/>
    </source>
</evidence>
<feature type="transmembrane region" description="Helical" evidence="7">
    <location>
        <begin position="286"/>
        <end position="306"/>
    </location>
</feature>
<keyword evidence="4 7" id="KW-0812">Transmembrane</keyword>
<evidence type="ECO:0000256" key="2">
    <source>
        <dbReference type="ARBA" id="ARBA00022448"/>
    </source>
</evidence>
<reference evidence="8 9" key="1">
    <citation type="submission" date="2020-08" db="EMBL/GenBank/DDBJ databases">
        <title>Genomic Encyclopedia of Type Strains, Phase IV (KMG-IV): sequencing the most valuable type-strain genomes for metagenomic binning, comparative biology and taxonomic classification.</title>
        <authorList>
            <person name="Goeker M."/>
        </authorList>
    </citation>
    <scope>NUCLEOTIDE SEQUENCE [LARGE SCALE GENOMIC DNA]</scope>
    <source>
        <strain evidence="8 9">DSM 2461</strain>
    </source>
</reference>
<accession>A0A841RA51</accession>
<comment type="subcellular location">
    <subcellularLocation>
        <location evidence="1">Cell membrane</location>
        <topology evidence="1">Multi-pass membrane protein</topology>
    </subcellularLocation>
</comment>
<keyword evidence="2" id="KW-0813">Transport</keyword>
<keyword evidence="5 7" id="KW-1133">Transmembrane helix</keyword>
<gene>
    <name evidence="8" type="ORF">HNR50_001548</name>
</gene>
<dbReference type="GO" id="GO:0042910">
    <property type="term" value="F:xenobiotic transmembrane transporter activity"/>
    <property type="evidence" value="ECO:0007669"/>
    <property type="project" value="InterPro"/>
</dbReference>
<proteinExistence type="predicted"/>
<feature type="transmembrane region" description="Helical" evidence="7">
    <location>
        <begin position="420"/>
        <end position="444"/>
    </location>
</feature>
<dbReference type="NCBIfam" id="TIGR00797">
    <property type="entry name" value="matE"/>
    <property type="match status" value="1"/>
</dbReference>
<feature type="transmembrane region" description="Helical" evidence="7">
    <location>
        <begin position="169"/>
        <end position="189"/>
    </location>
</feature>
<keyword evidence="3" id="KW-1003">Cell membrane</keyword>
<feature type="transmembrane region" description="Helical" evidence="7">
    <location>
        <begin position="360"/>
        <end position="385"/>
    </location>
</feature>
<keyword evidence="6 7" id="KW-0472">Membrane</keyword>
<organism evidence="8 9">
    <name type="scientific">Spirochaeta isovalerica</name>
    <dbReference type="NCBI Taxonomy" id="150"/>
    <lineage>
        <taxon>Bacteria</taxon>
        <taxon>Pseudomonadati</taxon>
        <taxon>Spirochaetota</taxon>
        <taxon>Spirochaetia</taxon>
        <taxon>Spirochaetales</taxon>
        <taxon>Spirochaetaceae</taxon>
        <taxon>Spirochaeta</taxon>
    </lineage>
</organism>
<feature type="transmembrane region" description="Helical" evidence="7">
    <location>
        <begin position="140"/>
        <end position="157"/>
    </location>
</feature>
<feature type="transmembrane region" description="Helical" evidence="7">
    <location>
        <begin position="397"/>
        <end position="414"/>
    </location>
</feature>
<evidence type="ECO:0000313" key="9">
    <source>
        <dbReference type="Proteomes" id="UP000587760"/>
    </source>
</evidence>
<comment type="caution">
    <text evidence="8">The sequence shown here is derived from an EMBL/GenBank/DDBJ whole genome shotgun (WGS) entry which is preliminary data.</text>
</comment>
<feature type="transmembrane region" description="Helical" evidence="7">
    <location>
        <begin position="54"/>
        <end position="79"/>
    </location>
</feature>
<dbReference type="PANTHER" id="PTHR43549">
    <property type="entry name" value="MULTIDRUG RESISTANCE PROTEIN YPNP-RELATED"/>
    <property type="match status" value="1"/>
</dbReference>
<evidence type="ECO:0000256" key="7">
    <source>
        <dbReference type="SAM" id="Phobius"/>
    </source>
</evidence>
<dbReference type="Proteomes" id="UP000587760">
    <property type="component" value="Unassembled WGS sequence"/>
</dbReference>
<dbReference type="GO" id="GO:0015297">
    <property type="term" value="F:antiporter activity"/>
    <property type="evidence" value="ECO:0007669"/>
    <property type="project" value="InterPro"/>
</dbReference>
<evidence type="ECO:0000256" key="4">
    <source>
        <dbReference type="ARBA" id="ARBA00022692"/>
    </source>
</evidence>
<feature type="transmembrane region" description="Helical" evidence="7">
    <location>
        <begin position="195"/>
        <end position="215"/>
    </location>
</feature>
<feature type="transmembrane region" description="Helical" evidence="7">
    <location>
        <begin position="318"/>
        <end position="340"/>
    </location>
</feature>
<feature type="transmembrane region" description="Helical" evidence="7">
    <location>
        <begin position="21"/>
        <end position="42"/>
    </location>
</feature>
<dbReference type="PANTHER" id="PTHR43549:SF2">
    <property type="entry name" value="MULTIDRUG RESISTANCE PROTEIN NORM-RELATED"/>
    <property type="match status" value="1"/>
</dbReference>
<dbReference type="InterPro" id="IPR048279">
    <property type="entry name" value="MdtK-like"/>
</dbReference>
<dbReference type="EMBL" id="JACHGJ010000002">
    <property type="protein sequence ID" value="MBB6479890.1"/>
    <property type="molecule type" value="Genomic_DNA"/>
</dbReference>
<sequence length="458" mass="50959">MKKKLEKNLLGDPVRPLIFRLAVPVMLSGLLRTSYSFVDMIFASRIGGLQVASVAFVAPLFIMIQALGVGLSTGGVSVIAKTLGEEKPEKASRYASQLRYIILFFALALMLIGIFLSDAILRLLGISGDMLQQSTIYTKIRFFSIPMTLIFQLYMAFYKSQGKMAMTMYLAFFGVVANAGLNALFILVLDGGIGGLAYATLVTMLLQVVLILVFYHSKIHDFDLFWVYKRKILDPIILKDLFKVGMPLAFSQASSQFGFLLINSFIAPYGYQVVAAFAIGNQVNSLFFAPTTGVGQALIPLIAQNWGKKAMDRIRTAISTGLVFAIVFGFIGAVCIQFIIEPVGTYLAKGDPDIIKHVLNYIRLMGWTLIAWSIFQSLSGIFNGFQKTNITMSITIMRLWALRIPGLLALRYVFTSIGEYGVWYTMFFSNVITALLALVLYFVYIPQLLFKERNTINE</sequence>
<dbReference type="GO" id="GO:0005886">
    <property type="term" value="C:plasma membrane"/>
    <property type="evidence" value="ECO:0007669"/>
    <property type="project" value="UniProtKB-SubCell"/>
</dbReference>
<feature type="transmembrane region" description="Helical" evidence="7">
    <location>
        <begin position="257"/>
        <end position="280"/>
    </location>
</feature>
<evidence type="ECO:0000256" key="3">
    <source>
        <dbReference type="ARBA" id="ARBA00022475"/>
    </source>
</evidence>
<feature type="transmembrane region" description="Helical" evidence="7">
    <location>
        <begin position="100"/>
        <end position="120"/>
    </location>
</feature>
<evidence type="ECO:0000313" key="8">
    <source>
        <dbReference type="EMBL" id="MBB6479890.1"/>
    </source>
</evidence>
<dbReference type="Pfam" id="PF01554">
    <property type="entry name" value="MatE"/>
    <property type="match status" value="2"/>
</dbReference>
<dbReference type="InterPro" id="IPR052031">
    <property type="entry name" value="Membrane_Transporter-Flippase"/>
</dbReference>
<name>A0A841RA51_9SPIO</name>
<keyword evidence="9" id="KW-1185">Reference proteome</keyword>
<evidence type="ECO:0000256" key="1">
    <source>
        <dbReference type="ARBA" id="ARBA00004651"/>
    </source>
</evidence>